<keyword evidence="3" id="KW-0963">Cytoplasm</keyword>
<proteinExistence type="predicted"/>
<comment type="caution">
    <text evidence="5">The sequence shown here is derived from an EMBL/GenBank/DDBJ whole genome shotgun (WGS) entry which is preliminary data.</text>
</comment>
<accession>A0A7L3LE76</accession>
<dbReference type="Proteomes" id="UP000582182">
    <property type="component" value="Unassembled WGS sequence"/>
</dbReference>
<feature type="non-terminal residue" evidence="5">
    <location>
        <position position="1"/>
    </location>
</feature>
<dbReference type="EMBL" id="VZTY01015401">
    <property type="protein sequence ID" value="NXU52459.1"/>
    <property type="molecule type" value="Genomic_DNA"/>
</dbReference>
<feature type="non-terminal residue" evidence="5">
    <location>
        <position position="55"/>
    </location>
</feature>
<protein>
    <submittedName>
        <fullName evidence="5">RHG21 protein</fullName>
    </submittedName>
</protein>
<dbReference type="GO" id="GO:0007165">
    <property type="term" value="P:signal transduction"/>
    <property type="evidence" value="ECO:0007669"/>
    <property type="project" value="InterPro"/>
</dbReference>
<dbReference type="Pfam" id="PF00620">
    <property type="entry name" value="RhoGAP"/>
    <property type="match status" value="1"/>
</dbReference>
<dbReference type="PROSITE" id="PS50238">
    <property type="entry name" value="RHOGAP"/>
    <property type="match status" value="1"/>
</dbReference>
<evidence type="ECO:0000256" key="3">
    <source>
        <dbReference type="ARBA" id="ARBA00022490"/>
    </source>
</evidence>
<evidence type="ECO:0000256" key="2">
    <source>
        <dbReference type="ARBA" id="ARBA00004496"/>
    </source>
</evidence>
<name>A0A7L3LE76_9CHAR</name>
<dbReference type="PANTHER" id="PTHR23175">
    <property type="entry name" value="PDZ DOMAIN-CONTAINING PROTEIN"/>
    <property type="match status" value="1"/>
</dbReference>
<dbReference type="InterPro" id="IPR000198">
    <property type="entry name" value="RhoGAP_dom"/>
</dbReference>
<dbReference type="GO" id="GO:0012505">
    <property type="term" value="C:endomembrane system"/>
    <property type="evidence" value="ECO:0007669"/>
    <property type="project" value="UniProtKB-SubCell"/>
</dbReference>
<dbReference type="AlphaFoldDB" id="A0A7L3LE76"/>
<evidence type="ECO:0000259" key="4">
    <source>
        <dbReference type="PROSITE" id="PS50238"/>
    </source>
</evidence>
<dbReference type="SUPFAM" id="SSF48350">
    <property type="entry name" value="GTPase activation domain, GAP"/>
    <property type="match status" value="1"/>
</dbReference>
<keyword evidence="6" id="KW-1185">Reference proteome</keyword>
<reference evidence="5 6" key="1">
    <citation type="submission" date="2019-09" db="EMBL/GenBank/DDBJ databases">
        <title>Bird 10,000 Genomes (B10K) Project - Family phase.</title>
        <authorList>
            <person name="Zhang G."/>
        </authorList>
    </citation>
    <scope>NUCLEOTIDE SEQUENCE [LARGE SCALE GENOMIC DNA]</scope>
    <source>
        <strain evidence="5">B10K-DU-029-46</strain>
    </source>
</reference>
<dbReference type="InterPro" id="IPR008936">
    <property type="entry name" value="Rho_GTPase_activation_prot"/>
</dbReference>
<evidence type="ECO:0000313" key="6">
    <source>
        <dbReference type="Proteomes" id="UP000582182"/>
    </source>
</evidence>
<dbReference type="GO" id="GO:0005737">
    <property type="term" value="C:cytoplasm"/>
    <property type="evidence" value="ECO:0007669"/>
    <property type="project" value="UniProtKB-SubCell"/>
</dbReference>
<feature type="domain" description="Rho-GAP" evidence="4">
    <location>
        <begin position="1"/>
        <end position="55"/>
    </location>
</feature>
<dbReference type="Gene3D" id="1.10.555.10">
    <property type="entry name" value="Rho GTPase activation protein"/>
    <property type="match status" value="1"/>
</dbReference>
<dbReference type="GO" id="GO:0051645">
    <property type="term" value="P:Golgi localization"/>
    <property type="evidence" value="ECO:0007669"/>
    <property type="project" value="TreeGrafter"/>
</dbReference>
<dbReference type="PANTHER" id="PTHR23175:SF16">
    <property type="entry name" value="RHO GTPASE-ACTIVATING PROTEIN 21"/>
    <property type="match status" value="1"/>
</dbReference>
<gene>
    <name evidence="5" type="primary">Arhgap21_0</name>
    <name evidence="5" type="ORF">TURVEL_R03755</name>
</gene>
<evidence type="ECO:0000256" key="1">
    <source>
        <dbReference type="ARBA" id="ARBA00004184"/>
    </source>
</evidence>
<evidence type="ECO:0000313" key="5">
    <source>
        <dbReference type="EMBL" id="NXU52459.1"/>
    </source>
</evidence>
<comment type="subcellular location">
    <subcellularLocation>
        <location evidence="2">Cytoplasm</location>
    </subcellularLocation>
    <subcellularLocation>
        <location evidence="1">Endomembrane system</location>
        <topology evidence="1">Peripheral membrane protein</topology>
    </subcellularLocation>
</comment>
<organism evidence="5 6">
    <name type="scientific">Turnix velox</name>
    <name type="common">Little buttonquail</name>
    <dbReference type="NCBI Taxonomy" id="2529409"/>
    <lineage>
        <taxon>Eukaryota</taxon>
        <taxon>Metazoa</taxon>
        <taxon>Chordata</taxon>
        <taxon>Craniata</taxon>
        <taxon>Vertebrata</taxon>
        <taxon>Euteleostomi</taxon>
        <taxon>Archelosauria</taxon>
        <taxon>Archosauria</taxon>
        <taxon>Dinosauria</taxon>
        <taxon>Saurischia</taxon>
        <taxon>Theropoda</taxon>
        <taxon>Coelurosauria</taxon>
        <taxon>Aves</taxon>
        <taxon>Neognathae</taxon>
        <taxon>Neoaves</taxon>
        <taxon>Charadriiformes</taxon>
        <taxon>Turnicidae</taxon>
        <taxon>Turnix</taxon>
    </lineage>
</organism>
<sequence length="55" mass="6439">IHYLPEHHYETLKFLSAHLKTVSENSEKNKMNPRNLAECFGLKLLRTSDANRVLM</sequence>
<dbReference type="OrthoDB" id="6281275at2759"/>